<feature type="transmembrane region" description="Helical" evidence="8">
    <location>
        <begin position="245"/>
        <end position="262"/>
    </location>
</feature>
<comment type="subcellular location">
    <subcellularLocation>
        <location evidence="1">Cell membrane</location>
        <topology evidence="1">Multi-pass membrane protein</topology>
    </subcellularLocation>
</comment>
<dbReference type="PANTHER" id="PTHR30472:SF37">
    <property type="entry name" value="FE(3+) DICITRATE TRANSPORT SYSTEM PERMEASE PROTEIN FECD-RELATED"/>
    <property type="match status" value="1"/>
</dbReference>
<keyword evidence="5 8" id="KW-0812">Transmembrane</keyword>
<feature type="transmembrane region" description="Helical" evidence="8">
    <location>
        <begin position="297"/>
        <end position="316"/>
    </location>
</feature>
<keyword evidence="10" id="KW-1185">Reference proteome</keyword>
<dbReference type="RefSeq" id="WP_184266319.1">
    <property type="nucleotide sequence ID" value="NZ_JACIIX010000023.1"/>
</dbReference>
<feature type="transmembrane region" description="Helical" evidence="8">
    <location>
        <begin position="53"/>
        <end position="74"/>
    </location>
</feature>
<feature type="transmembrane region" description="Helical" evidence="8">
    <location>
        <begin position="418"/>
        <end position="437"/>
    </location>
</feature>
<evidence type="ECO:0000256" key="2">
    <source>
        <dbReference type="ARBA" id="ARBA00007935"/>
    </source>
</evidence>
<evidence type="ECO:0000313" key="9">
    <source>
        <dbReference type="EMBL" id="MBB6212395.1"/>
    </source>
</evidence>
<feature type="transmembrane region" description="Helical" evidence="8">
    <location>
        <begin position="269"/>
        <end position="291"/>
    </location>
</feature>
<feature type="transmembrane region" description="Helical" evidence="8">
    <location>
        <begin position="110"/>
        <end position="129"/>
    </location>
</feature>
<gene>
    <name evidence="9" type="ORF">FHS48_003849</name>
</gene>
<dbReference type="GO" id="GO:0033214">
    <property type="term" value="P:siderophore-iron import into cell"/>
    <property type="evidence" value="ECO:0007669"/>
    <property type="project" value="TreeGrafter"/>
</dbReference>
<dbReference type="AlphaFoldDB" id="A0A7W9ZJ17"/>
<dbReference type="SUPFAM" id="SSF81345">
    <property type="entry name" value="ABC transporter involved in vitamin B12 uptake, BtuC"/>
    <property type="match status" value="2"/>
</dbReference>
<dbReference type="PANTHER" id="PTHR30472">
    <property type="entry name" value="FERRIC ENTEROBACTIN TRANSPORT SYSTEM PERMEASE PROTEIN"/>
    <property type="match status" value="1"/>
</dbReference>
<dbReference type="Gene3D" id="1.10.3470.10">
    <property type="entry name" value="ABC transporter involved in vitamin B12 uptake, BtuC"/>
    <property type="match status" value="2"/>
</dbReference>
<name>A0A7W9ZJ17_NOVIT</name>
<feature type="transmembrane region" description="Helical" evidence="8">
    <location>
        <begin position="630"/>
        <end position="650"/>
    </location>
</feature>
<dbReference type="CDD" id="cd06550">
    <property type="entry name" value="TM_ABC_iron-siderophores_like"/>
    <property type="match status" value="1"/>
</dbReference>
<comment type="similarity">
    <text evidence="2">Belongs to the binding-protein-dependent transport system permease family. FecCD subfamily.</text>
</comment>
<evidence type="ECO:0000256" key="7">
    <source>
        <dbReference type="ARBA" id="ARBA00023136"/>
    </source>
</evidence>
<dbReference type="GO" id="GO:0022857">
    <property type="term" value="F:transmembrane transporter activity"/>
    <property type="evidence" value="ECO:0007669"/>
    <property type="project" value="InterPro"/>
</dbReference>
<evidence type="ECO:0000256" key="6">
    <source>
        <dbReference type="ARBA" id="ARBA00022989"/>
    </source>
</evidence>
<feature type="transmembrane region" description="Helical" evidence="8">
    <location>
        <begin position="180"/>
        <end position="201"/>
    </location>
</feature>
<feature type="transmembrane region" description="Helical" evidence="8">
    <location>
        <begin position="345"/>
        <end position="366"/>
    </location>
</feature>
<comment type="caution">
    <text evidence="9">The sequence shown here is derived from an EMBL/GenBank/DDBJ whole genome shotgun (WGS) entry which is preliminary data.</text>
</comment>
<keyword evidence="6 8" id="KW-1133">Transmembrane helix</keyword>
<sequence>MTLLPSALPRPALLCLLLFAATGGMSVVALQPLLADSRPLSALLLWQGAVPRLASALVCGYALGLSGALFQHILRNRLASPDTVGAAGGAQLALALTLLFAPGLLTGGRFFVAFAGSAAAVAAVLALSWRRRLDPMPLVLSGLVVTLYTGAVSAALILVNDGYLASLFLWGSGSLVQTDWSLPQALTPLVVVCTVLVWLLLRPLSLLDLGDEAARSLGVPLTLIRLAALTLAVTLSAAVVAKAGVLGFVGLAGPALAFVSGARTLRQSLLWSPLLATALLGLTDQSVAVAGRFVPDLLPTGAATAVFGAPLILMLVRTLRTDPARLTAPPPQTRHRLPTRHPGRWLLALGGLTLLLALTALSLGRGPDGWALAVGPDFTDLLPWRLPRVLAAAAAGLMLALAGTMLQRLTGNPLAGPEVLGVTSGAAMGMLISLYAFPAATGGFQTGFAALGALGVLLALLWLNRRDGGSTDRILLAGIAVGALFDALTSILTADGDPRAVALLNWTMGSTYRVEMPDALLTGGIALALAAVTPLCIRWLDLLPLGPEAARSLGLNLQAVRLRLLVLTAALSAAATLVIGPLSFIGLMAPHLARLPGLLSARTQLAGAALSGAGLMLAADWISRVAVFPFQIPAGLTATLIGAPLVLLLISRE</sequence>
<reference evidence="9 10" key="1">
    <citation type="submission" date="2020-08" db="EMBL/GenBank/DDBJ databases">
        <title>Genomic Encyclopedia of Type Strains, Phase IV (KMG-IV): sequencing the most valuable type-strain genomes for metagenomic binning, comparative biology and taxonomic classification.</title>
        <authorList>
            <person name="Goeker M."/>
        </authorList>
    </citation>
    <scope>NUCLEOTIDE SEQUENCE [LARGE SCALE GENOMIC DNA]</scope>
    <source>
        <strain evidence="9 10">DSM 11590</strain>
    </source>
</reference>
<feature type="transmembrane region" description="Helical" evidence="8">
    <location>
        <begin position="475"/>
        <end position="494"/>
    </location>
</feature>
<feature type="transmembrane region" description="Helical" evidence="8">
    <location>
        <begin position="386"/>
        <end position="406"/>
    </location>
</feature>
<feature type="transmembrane region" description="Helical" evidence="8">
    <location>
        <begin position="562"/>
        <end position="585"/>
    </location>
</feature>
<keyword evidence="3" id="KW-0813">Transport</keyword>
<keyword evidence="7 8" id="KW-0472">Membrane</keyword>
<dbReference type="EMBL" id="JACIIX010000023">
    <property type="protein sequence ID" value="MBB6212395.1"/>
    <property type="molecule type" value="Genomic_DNA"/>
</dbReference>
<evidence type="ECO:0000256" key="3">
    <source>
        <dbReference type="ARBA" id="ARBA00022448"/>
    </source>
</evidence>
<feature type="transmembrane region" description="Helical" evidence="8">
    <location>
        <begin position="443"/>
        <end position="463"/>
    </location>
</feature>
<dbReference type="NCBIfam" id="NF007866">
    <property type="entry name" value="PRK10577.1-2"/>
    <property type="match status" value="1"/>
</dbReference>
<feature type="transmembrane region" description="Helical" evidence="8">
    <location>
        <begin position="519"/>
        <end position="541"/>
    </location>
</feature>
<dbReference type="InterPro" id="IPR037294">
    <property type="entry name" value="ABC_BtuC-like"/>
</dbReference>
<organism evidence="9 10">
    <name type="scientific">Novispirillum itersonii</name>
    <name type="common">Aquaspirillum itersonii</name>
    <dbReference type="NCBI Taxonomy" id="189"/>
    <lineage>
        <taxon>Bacteria</taxon>
        <taxon>Pseudomonadati</taxon>
        <taxon>Pseudomonadota</taxon>
        <taxon>Alphaproteobacteria</taxon>
        <taxon>Rhodospirillales</taxon>
        <taxon>Novispirillaceae</taxon>
        <taxon>Novispirillum</taxon>
    </lineage>
</organism>
<evidence type="ECO:0000256" key="5">
    <source>
        <dbReference type="ARBA" id="ARBA00022692"/>
    </source>
</evidence>
<dbReference type="InterPro" id="IPR000522">
    <property type="entry name" value="ABC_transptr_permease_BtuC"/>
</dbReference>
<keyword evidence="4" id="KW-1003">Cell membrane</keyword>
<evidence type="ECO:0000256" key="4">
    <source>
        <dbReference type="ARBA" id="ARBA00022475"/>
    </source>
</evidence>
<dbReference type="GO" id="GO:0005886">
    <property type="term" value="C:plasma membrane"/>
    <property type="evidence" value="ECO:0007669"/>
    <property type="project" value="UniProtKB-SubCell"/>
</dbReference>
<evidence type="ECO:0000313" key="10">
    <source>
        <dbReference type="Proteomes" id="UP000544872"/>
    </source>
</evidence>
<evidence type="ECO:0000256" key="1">
    <source>
        <dbReference type="ARBA" id="ARBA00004651"/>
    </source>
</evidence>
<protein>
    <submittedName>
        <fullName evidence="9">Iron complex transport system permease protein</fullName>
    </submittedName>
</protein>
<evidence type="ECO:0000256" key="8">
    <source>
        <dbReference type="SAM" id="Phobius"/>
    </source>
</evidence>
<feature type="transmembrane region" description="Helical" evidence="8">
    <location>
        <begin position="86"/>
        <end position="104"/>
    </location>
</feature>
<proteinExistence type="inferred from homology"/>
<feature type="transmembrane region" description="Helical" evidence="8">
    <location>
        <begin position="138"/>
        <end position="160"/>
    </location>
</feature>
<accession>A0A7W9ZJ17</accession>
<feature type="transmembrane region" description="Helical" evidence="8">
    <location>
        <begin position="222"/>
        <end position="239"/>
    </location>
</feature>
<dbReference type="Proteomes" id="UP000544872">
    <property type="component" value="Unassembled WGS sequence"/>
</dbReference>
<dbReference type="Pfam" id="PF01032">
    <property type="entry name" value="FecCD"/>
    <property type="match status" value="2"/>
</dbReference>